<evidence type="ECO:0000256" key="2">
    <source>
        <dbReference type="ARBA" id="ARBA00023125"/>
    </source>
</evidence>
<name>A0A1A9F3T9_9GAMM</name>
<dbReference type="RefSeq" id="WP_067386509.1">
    <property type="nucleotide sequence ID" value="NZ_CP015839.1"/>
</dbReference>
<feature type="domain" description="HTH merR-type" evidence="5">
    <location>
        <begin position="1"/>
        <end position="72"/>
    </location>
</feature>
<dbReference type="InterPro" id="IPR047057">
    <property type="entry name" value="MerR_fam"/>
</dbReference>
<dbReference type="KEGG" id="mars:A8C75_21770"/>
<reference evidence="6 7" key="2">
    <citation type="journal article" date="2018" name="Int. J. Syst. Evol. Microbiol.">
        <title>Marinobacterium aestuarii sp. nov., a benzene-degrading marine bacterium isolated from estuary sediment.</title>
        <authorList>
            <person name="Bae S.S."/>
            <person name="Jung J."/>
            <person name="Chung D."/>
            <person name="Baek K."/>
        </authorList>
    </citation>
    <scope>NUCLEOTIDE SEQUENCE [LARGE SCALE GENOMIC DNA]</scope>
    <source>
        <strain evidence="6 7">ST58-10</strain>
    </source>
</reference>
<evidence type="ECO:0000256" key="3">
    <source>
        <dbReference type="ARBA" id="ARBA00023163"/>
    </source>
</evidence>
<dbReference type="PROSITE" id="PS50937">
    <property type="entry name" value="HTH_MERR_2"/>
    <property type="match status" value="1"/>
</dbReference>
<dbReference type="Proteomes" id="UP000078070">
    <property type="component" value="Chromosome"/>
</dbReference>
<keyword evidence="2" id="KW-0238">DNA-binding</keyword>
<dbReference type="PROSITE" id="PS00552">
    <property type="entry name" value="HTH_MERR_1"/>
    <property type="match status" value="1"/>
</dbReference>
<keyword evidence="4" id="KW-0175">Coiled coil</keyword>
<evidence type="ECO:0000313" key="7">
    <source>
        <dbReference type="Proteomes" id="UP000078070"/>
    </source>
</evidence>
<dbReference type="PANTHER" id="PTHR30204:SF94">
    <property type="entry name" value="HEAVY METAL-DEPENDENT TRANSCRIPTIONAL REGULATOR HI_0293-RELATED"/>
    <property type="match status" value="1"/>
</dbReference>
<accession>A0A1A9F3T9</accession>
<keyword evidence="3" id="KW-0804">Transcription</keyword>
<dbReference type="AlphaFoldDB" id="A0A1A9F3T9"/>
<dbReference type="SMART" id="SM00422">
    <property type="entry name" value="HTH_MERR"/>
    <property type="match status" value="1"/>
</dbReference>
<reference evidence="7" key="1">
    <citation type="submission" date="2016-05" db="EMBL/GenBank/DDBJ databases">
        <authorList>
            <person name="Baek K."/>
            <person name="Yang S.-J."/>
        </authorList>
    </citation>
    <scope>NUCLEOTIDE SEQUENCE [LARGE SCALE GENOMIC DNA]</scope>
    <source>
        <strain evidence="7">ST58-10</strain>
    </source>
</reference>
<evidence type="ECO:0000259" key="5">
    <source>
        <dbReference type="PROSITE" id="PS50937"/>
    </source>
</evidence>
<dbReference type="STRING" id="1821621.A8C75_21770"/>
<keyword evidence="1" id="KW-0805">Transcription regulation</keyword>
<dbReference type="SUPFAM" id="SSF46955">
    <property type="entry name" value="Putative DNA-binding domain"/>
    <property type="match status" value="1"/>
</dbReference>
<dbReference type="CDD" id="cd04770">
    <property type="entry name" value="HTH_HMRTR"/>
    <property type="match status" value="1"/>
</dbReference>
<evidence type="ECO:0000256" key="4">
    <source>
        <dbReference type="SAM" id="Coils"/>
    </source>
</evidence>
<feature type="coiled-coil region" evidence="4">
    <location>
        <begin position="82"/>
        <end position="112"/>
    </location>
</feature>
<organism evidence="6 7">
    <name type="scientific">Marinobacterium aestuarii</name>
    <dbReference type="NCBI Taxonomy" id="1821621"/>
    <lineage>
        <taxon>Bacteria</taxon>
        <taxon>Pseudomonadati</taxon>
        <taxon>Pseudomonadota</taxon>
        <taxon>Gammaproteobacteria</taxon>
        <taxon>Oceanospirillales</taxon>
        <taxon>Oceanospirillaceae</taxon>
        <taxon>Marinobacterium</taxon>
    </lineage>
</organism>
<proteinExistence type="predicted"/>
<dbReference type="Gene3D" id="1.10.1660.10">
    <property type="match status" value="1"/>
</dbReference>
<dbReference type="PANTHER" id="PTHR30204">
    <property type="entry name" value="REDOX-CYCLING DRUG-SENSING TRANSCRIPTIONAL ACTIVATOR SOXR"/>
    <property type="match status" value="1"/>
</dbReference>
<keyword evidence="7" id="KW-1185">Reference proteome</keyword>
<protein>
    <submittedName>
        <fullName evidence="6">Heavy metal-responsive transcriptional regulator</fullName>
    </submittedName>
</protein>
<dbReference type="Pfam" id="PF13411">
    <property type="entry name" value="MerR_1"/>
    <property type="match status" value="1"/>
</dbReference>
<gene>
    <name evidence="6" type="ORF">A8C75_21770</name>
</gene>
<dbReference type="PRINTS" id="PR00040">
    <property type="entry name" value="HTHMERR"/>
</dbReference>
<evidence type="ECO:0000256" key="1">
    <source>
        <dbReference type="ARBA" id="ARBA00023015"/>
    </source>
</evidence>
<dbReference type="OrthoDB" id="9808480at2"/>
<evidence type="ECO:0000313" key="6">
    <source>
        <dbReference type="EMBL" id="ANG64845.1"/>
    </source>
</evidence>
<sequence length="130" mass="14727">MSQLRIGDIAKGSGLSVETIRYYERRGLITPLGRLPSGYRCYDAHTLERLHFIVRCKSLGFSLDEIQELLLLDPNAESAQVKQKVDLRIQQIEDKISQLRELQHSLHQLSDLCSGEGPVSDCPIIDTLKH</sequence>
<dbReference type="InterPro" id="IPR009061">
    <property type="entry name" value="DNA-bd_dom_put_sf"/>
</dbReference>
<dbReference type="EMBL" id="CP015839">
    <property type="protein sequence ID" value="ANG64845.1"/>
    <property type="molecule type" value="Genomic_DNA"/>
</dbReference>
<dbReference type="GO" id="GO:0003700">
    <property type="term" value="F:DNA-binding transcription factor activity"/>
    <property type="evidence" value="ECO:0007669"/>
    <property type="project" value="InterPro"/>
</dbReference>
<dbReference type="GO" id="GO:0003677">
    <property type="term" value="F:DNA binding"/>
    <property type="evidence" value="ECO:0007669"/>
    <property type="project" value="UniProtKB-KW"/>
</dbReference>
<dbReference type="InterPro" id="IPR000551">
    <property type="entry name" value="MerR-type_HTH_dom"/>
</dbReference>